<dbReference type="Pfam" id="PF18962">
    <property type="entry name" value="Por_Secre_tail"/>
    <property type="match status" value="1"/>
</dbReference>
<dbReference type="AlphaFoldDB" id="A0A7C3UWZ2"/>
<dbReference type="EMBL" id="DTMQ01000037">
    <property type="protein sequence ID" value="HGE99501.1"/>
    <property type="molecule type" value="Genomic_DNA"/>
</dbReference>
<accession>A0A7C3UWZ2</accession>
<name>A0A7C3UWZ2_UNCW3</name>
<sequence>MGSAPNRLFVVIWQDVRHLLVSGNFLSFEIILSEADNSITFQYADVVVGDPAYDYGASATVGIESPYPFTPFTGLQYSYNEPALINGRAIKFWIPPVLNNDVGVKGIIAPRGLVSFRSPSIVPKAIVRNHGRLPQTFPVRCSIFGTGGVLRYASEVNVAGLDSGAVDTIEFATWNISEIETCFVRMRTFLSGDEDTTNDAKSQTTIIIRAYFTGGPDEGFMRWIDSDTTGGPVYNWRDISQTGTPVPFPYFDDDVARIPIGFNFTFYDRTYNRLTVGTNGALSFDSVYITLSNDSIPNPAPPKNLIAALWDDLHCIQLGRVKYQTVGTSPNCTLVISYDNIAYYGGGDSTLTFQILLLEGSNDIIIQYADVITGHPGECDTAKSATVGIEDPNGTIGLCYLYNAKPYGNLITSGRAIRFYFLPPGRDVGVAKIISPPANLLPGDTAIPKALVKNYGTEDQSNLPVRCVIRDTAGNIIYNQEVTIPFLRSGDSAVAQFPEWAPGEGVYYDTIRTLLGGDERPANDYKGMVHNVSFWAEVEVGYDDGGNEANYWVQEPSGTDDRFAVKITPPVANYQIKAGKFCISASTVPLSFADCGVYPESAGIPRLSSPIVTVPNQPTATTVIPTVNWEIVNFGNVRVSSPNDVFLVVHWPSGSYDGPYVAADATYPDLRSYWSMTPPPGEWNLWTSHDWMMRLIFRIPGIDAGVAEIRSPRDTIEIGIPTTPEAVVWNYGFTEKTFKTFFHIANDSNLVYADTVELTLPGNTSQNVTFAQWTPTQTGTFQLVSATLLANDLVPENDTAKSQVFVRSTGMGEFRKKMATGLRILSNPTKGLVKVYYTLPEEEVASLKIYNALGEVVYSEKSDKGVFIIKELPAGIYLLRFEAKGERVERKLIVVK</sequence>
<dbReference type="InterPro" id="IPR026444">
    <property type="entry name" value="Secre_tail"/>
</dbReference>
<reference evidence="2" key="1">
    <citation type="journal article" date="2020" name="mSystems">
        <title>Genome- and Community-Level Interaction Insights into Carbon Utilization and Element Cycling Functions of Hydrothermarchaeota in Hydrothermal Sediment.</title>
        <authorList>
            <person name="Zhou Z."/>
            <person name="Liu Y."/>
            <person name="Xu W."/>
            <person name="Pan J."/>
            <person name="Luo Z.H."/>
            <person name="Li M."/>
        </authorList>
    </citation>
    <scope>NUCLEOTIDE SEQUENCE [LARGE SCALE GENOMIC DNA]</scope>
    <source>
        <strain evidence="2">SpSt-906</strain>
    </source>
</reference>
<feature type="domain" description="Secretion system C-terminal sorting" evidence="1">
    <location>
        <begin position="827"/>
        <end position="894"/>
    </location>
</feature>
<evidence type="ECO:0000313" key="2">
    <source>
        <dbReference type="EMBL" id="HGE99501.1"/>
    </source>
</evidence>
<dbReference type="NCBIfam" id="TIGR04183">
    <property type="entry name" value="Por_Secre_tail"/>
    <property type="match status" value="1"/>
</dbReference>
<evidence type="ECO:0000259" key="1">
    <source>
        <dbReference type="Pfam" id="PF18962"/>
    </source>
</evidence>
<organism evidence="2">
    <name type="scientific">candidate division WOR-3 bacterium</name>
    <dbReference type="NCBI Taxonomy" id="2052148"/>
    <lineage>
        <taxon>Bacteria</taxon>
        <taxon>Bacteria division WOR-3</taxon>
    </lineage>
</organism>
<gene>
    <name evidence="2" type="ORF">ENX07_05465</name>
</gene>
<protein>
    <submittedName>
        <fullName evidence="2">T9SS type A sorting domain-containing protein</fullName>
    </submittedName>
</protein>
<comment type="caution">
    <text evidence="2">The sequence shown here is derived from an EMBL/GenBank/DDBJ whole genome shotgun (WGS) entry which is preliminary data.</text>
</comment>
<proteinExistence type="predicted"/>